<dbReference type="Proteomes" id="UP000036406">
    <property type="component" value="Chromosome"/>
</dbReference>
<keyword evidence="2" id="KW-1185">Reference proteome</keyword>
<proteinExistence type="predicted"/>
<gene>
    <name evidence="1" type="ORF">ABA45_12360</name>
</gene>
<dbReference type="InterPro" id="IPR016875">
    <property type="entry name" value="UCP028200"/>
</dbReference>
<sequence>MFAPIRPQRMTPATLLRLTITIVLVLAIAGCSSAKLAYRYADWGTVWWMENYVSLTGAQQQALEQGVRDFRQWHCSRELPRYERWLSTIIADANSALLTNSARMEFHQEQLLALLPAITERATPMVVAFLKTLSDEQVQELAANMADRQQELEQDLLKRSPEATASARAERTAERLESWLGDFSDDQYFRIQRWSAAQAGQTDIWLEGRERWQQVFLEALQQRQQAEFASVISDLLQNPEQARGLAYQQTMAQSKNAMANLLSDLLAMGGEPALEQVKVKAAELKSDVDVLTCPLSTV</sequence>
<evidence type="ECO:0000313" key="2">
    <source>
        <dbReference type="Proteomes" id="UP000036406"/>
    </source>
</evidence>
<dbReference type="RefSeq" id="WP_048386541.1">
    <property type="nucleotide sequence ID" value="NZ_CP011494.1"/>
</dbReference>
<dbReference type="PATRIC" id="fig|330734.3.peg.2591"/>
<reference evidence="1 2" key="1">
    <citation type="submission" date="2015-05" db="EMBL/GenBank/DDBJ databases">
        <title>Complete genome of Marinobacter psychrophilus strain 20041T isolated from sea-ice of the Canadian Basin.</title>
        <authorList>
            <person name="Song L."/>
            <person name="Ren L."/>
            <person name="Yu Y."/>
            <person name="Wang X."/>
        </authorList>
    </citation>
    <scope>NUCLEOTIDE SEQUENCE [LARGE SCALE GENOMIC DNA]</scope>
    <source>
        <strain evidence="1 2">20041</strain>
    </source>
</reference>
<dbReference type="PIRSF" id="PIRSF028200">
    <property type="entry name" value="UCP028200"/>
    <property type="match status" value="1"/>
</dbReference>
<protein>
    <recommendedName>
        <fullName evidence="3">Lipoprotein</fullName>
    </recommendedName>
</protein>
<dbReference type="PROSITE" id="PS51257">
    <property type="entry name" value="PROKAR_LIPOPROTEIN"/>
    <property type="match status" value="1"/>
</dbReference>
<accession>A0A0H4I5U4</accession>
<evidence type="ECO:0000313" key="1">
    <source>
        <dbReference type="EMBL" id="AKO53105.1"/>
    </source>
</evidence>
<dbReference type="STRING" id="330734.ABA45_12360"/>
<name>A0A0H4I5U4_9GAMM</name>
<evidence type="ECO:0008006" key="3">
    <source>
        <dbReference type="Google" id="ProtNLM"/>
    </source>
</evidence>
<dbReference type="Pfam" id="PF19795">
    <property type="entry name" value="DUF6279"/>
    <property type="match status" value="1"/>
</dbReference>
<dbReference type="KEGG" id="mpq:ABA45_12360"/>
<dbReference type="AlphaFoldDB" id="A0A0H4I5U4"/>
<dbReference type="EMBL" id="CP011494">
    <property type="protein sequence ID" value="AKO53105.1"/>
    <property type="molecule type" value="Genomic_DNA"/>
</dbReference>
<organism evidence="1 2">
    <name type="scientific">Marinobacter psychrophilus</name>
    <dbReference type="NCBI Taxonomy" id="330734"/>
    <lineage>
        <taxon>Bacteria</taxon>
        <taxon>Pseudomonadati</taxon>
        <taxon>Pseudomonadota</taxon>
        <taxon>Gammaproteobacteria</taxon>
        <taxon>Pseudomonadales</taxon>
        <taxon>Marinobacteraceae</taxon>
        <taxon>Marinobacter</taxon>
    </lineage>
</organism>